<dbReference type="Proteomes" id="UP000321085">
    <property type="component" value="Unassembled WGS sequence"/>
</dbReference>
<dbReference type="InterPro" id="IPR002347">
    <property type="entry name" value="SDR_fam"/>
</dbReference>
<dbReference type="CDD" id="cd05233">
    <property type="entry name" value="SDR_c"/>
    <property type="match status" value="1"/>
</dbReference>
<protein>
    <submittedName>
        <fullName evidence="3">3-oxoacyl-ACP reductase</fullName>
    </submittedName>
</protein>
<evidence type="ECO:0000256" key="1">
    <source>
        <dbReference type="ARBA" id="ARBA00006484"/>
    </source>
</evidence>
<dbReference type="FunFam" id="3.40.50.720:FF:000084">
    <property type="entry name" value="Short-chain dehydrogenase reductase"/>
    <property type="match status" value="1"/>
</dbReference>
<dbReference type="InterPro" id="IPR036291">
    <property type="entry name" value="NAD(P)-bd_dom_sf"/>
</dbReference>
<name>A0A512C0B9_9HYPH</name>
<dbReference type="PANTHER" id="PTHR42760:SF115">
    <property type="entry name" value="3-OXOACYL-[ACYL-CARRIER-PROTEIN] REDUCTASE FABG"/>
    <property type="match status" value="1"/>
</dbReference>
<dbReference type="RefSeq" id="WP_147022519.1">
    <property type="nucleotide sequence ID" value="NZ_BJYU01000117.1"/>
</dbReference>
<dbReference type="PRINTS" id="PR00081">
    <property type="entry name" value="GDHRDH"/>
</dbReference>
<dbReference type="Pfam" id="PF13561">
    <property type="entry name" value="adh_short_C2"/>
    <property type="match status" value="1"/>
</dbReference>
<dbReference type="GO" id="GO:0016616">
    <property type="term" value="F:oxidoreductase activity, acting on the CH-OH group of donors, NAD or NADP as acceptor"/>
    <property type="evidence" value="ECO:0007669"/>
    <property type="project" value="TreeGrafter"/>
</dbReference>
<reference evidence="3 4" key="1">
    <citation type="submission" date="2019-07" db="EMBL/GenBank/DDBJ databases">
        <title>Whole genome shotgun sequence of Microvirga aerophila NBRC 106136.</title>
        <authorList>
            <person name="Hosoyama A."/>
            <person name="Uohara A."/>
            <person name="Ohji S."/>
            <person name="Ichikawa N."/>
        </authorList>
    </citation>
    <scope>NUCLEOTIDE SEQUENCE [LARGE SCALE GENOMIC DNA]</scope>
    <source>
        <strain evidence="3 4">NBRC 106136</strain>
    </source>
</reference>
<proteinExistence type="inferred from homology"/>
<keyword evidence="2" id="KW-0560">Oxidoreductase</keyword>
<comment type="similarity">
    <text evidence="1">Belongs to the short-chain dehydrogenases/reductases (SDR) family.</text>
</comment>
<keyword evidence="4" id="KW-1185">Reference proteome</keyword>
<evidence type="ECO:0000313" key="4">
    <source>
        <dbReference type="Proteomes" id="UP000321085"/>
    </source>
</evidence>
<comment type="caution">
    <text evidence="3">The sequence shown here is derived from an EMBL/GenBank/DDBJ whole genome shotgun (WGS) entry which is preliminary data.</text>
</comment>
<evidence type="ECO:0000256" key="2">
    <source>
        <dbReference type="ARBA" id="ARBA00023002"/>
    </source>
</evidence>
<organism evidence="3 4">
    <name type="scientific">Microvirga aerophila</name>
    <dbReference type="NCBI Taxonomy" id="670291"/>
    <lineage>
        <taxon>Bacteria</taxon>
        <taxon>Pseudomonadati</taxon>
        <taxon>Pseudomonadota</taxon>
        <taxon>Alphaproteobacteria</taxon>
        <taxon>Hyphomicrobiales</taxon>
        <taxon>Methylobacteriaceae</taxon>
        <taxon>Microvirga</taxon>
    </lineage>
</organism>
<evidence type="ECO:0000313" key="3">
    <source>
        <dbReference type="EMBL" id="GEO17661.1"/>
    </source>
</evidence>
<dbReference type="PANTHER" id="PTHR42760">
    <property type="entry name" value="SHORT-CHAIN DEHYDROGENASES/REDUCTASES FAMILY MEMBER"/>
    <property type="match status" value="1"/>
</dbReference>
<dbReference type="EMBL" id="BJYU01000117">
    <property type="protein sequence ID" value="GEO17661.1"/>
    <property type="molecule type" value="Genomic_DNA"/>
</dbReference>
<dbReference type="NCBIfam" id="NF005559">
    <property type="entry name" value="PRK07231.1"/>
    <property type="match status" value="1"/>
</dbReference>
<dbReference type="AlphaFoldDB" id="A0A512C0B9"/>
<dbReference type="PRINTS" id="PR00080">
    <property type="entry name" value="SDRFAMILY"/>
</dbReference>
<sequence length="257" mass="26802">MHADEALRAFRLDGAVAAITGGARGIGRTTAELFASVGARVILLDLNREAAQEAAQKIGSSATAHSLDVAKESEVDVAFETIVRQEGRLDILVNNAGTAIRRPTTELSLADWQRVVDVNMTGVFLCARAAGRVLTAQGSGTIVNVASIMGLSGGGLYPNISYQTTKGAVVNMTRALAVEWARNGVRVNAVAPTWVDTEFIAALKADPDLIATVERLTPMGRLATPVEVANAILFLASPAASIVTGHILAVDGGFLAQ</sequence>
<accession>A0A512C0B9</accession>
<dbReference type="Gene3D" id="3.40.50.720">
    <property type="entry name" value="NAD(P)-binding Rossmann-like Domain"/>
    <property type="match status" value="1"/>
</dbReference>
<gene>
    <name evidence="3" type="ORF">MAE02_53570</name>
</gene>
<dbReference type="SUPFAM" id="SSF51735">
    <property type="entry name" value="NAD(P)-binding Rossmann-fold domains"/>
    <property type="match status" value="1"/>
</dbReference>